<organism evidence="1 2">
    <name type="scientific">Jannaschia rubra</name>
    <dbReference type="NCBI Taxonomy" id="282197"/>
    <lineage>
        <taxon>Bacteria</taxon>
        <taxon>Pseudomonadati</taxon>
        <taxon>Pseudomonadota</taxon>
        <taxon>Alphaproteobacteria</taxon>
        <taxon>Rhodobacterales</taxon>
        <taxon>Roseobacteraceae</taxon>
        <taxon>Jannaschia</taxon>
    </lineage>
</organism>
<accession>A0A0M6XMG5</accession>
<keyword evidence="2" id="KW-1185">Reference proteome</keyword>
<reference evidence="1 2" key="1">
    <citation type="submission" date="2015-07" db="EMBL/GenBank/DDBJ databases">
        <authorList>
            <person name="Noorani M."/>
        </authorList>
    </citation>
    <scope>NUCLEOTIDE SEQUENCE [LARGE SCALE GENOMIC DNA]</scope>
    <source>
        <strain evidence="1 2">CECT 5088</strain>
    </source>
</reference>
<protein>
    <submittedName>
        <fullName evidence="1">Uncharacterized protein</fullName>
    </submittedName>
</protein>
<evidence type="ECO:0000313" key="1">
    <source>
        <dbReference type="EMBL" id="CTQ31757.1"/>
    </source>
</evidence>
<dbReference type="Proteomes" id="UP000048908">
    <property type="component" value="Unassembled WGS sequence"/>
</dbReference>
<dbReference type="AlphaFoldDB" id="A0A0M6XMG5"/>
<dbReference type="STRING" id="282197.SAMN04488517_106109"/>
<evidence type="ECO:0000313" key="2">
    <source>
        <dbReference type="Proteomes" id="UP000048908"/>
    </source>
</evidence>
<gene>
    <name evidence="1" type="ORF">JAN5088_00516</name>
</gene>
<name>A0A0M6XMG5_9RHOB</name>
<sequence length="50" mass="5443">MTLAYLKGPTGRFATEMSVARTGHDTFILITAAVVRCYDRDFCCATCPPA</sequence>
<dbReference type="EMBL" id="CXPG01000011">
    <property type="protein sequence ID" value="CTQ31757.1"/>
    <property type="molecule type" value="Genomic_DNA"/>
</dbReference>
<proteinExistence type="predicted"/>